<keyword evidence="6 7" id="KW-0472">Membrane</keyword>
<keyword evidence="3" id="KW-1003">Cell membrane</keyword>
<dbReference type="Pfam" id="PF01311">
    <property type="entry name" value="Bac_export_1"/>
    <property type="match status" value="1"/>
</dbReference>
<keyword evidence="4 7" id="KW-0812">Transmembrane</keyword>
<dbReference type="PRINTS" id="PR00953">
    <property type="entry name" value="TYPE3IMRPROT"/>
</dbReference>
<sequence length="240" mass="24110">MILTGIPEFDGLAAMTRFTIAGVRPLAMLALLPHFAGAALPWRARLAVAASLSVFTAFGPQAPELTLAMLPGEVLAGLCAGLAMALAFGAAQLAGEVAAQMVGLGFASVPGAGGNVSVIGGLWTLLMWLAFLSVDGHLQLFGSIVAGTGVMPPGAVSFERVAAYGTMMFAGGLRLALPVVGLLLLGNLLVAVATRSAPQLGAMAVGPAALLLAFVWALPMLLEGLNGRAVVTLNAALGLL</sequence>
<dbReference type="PANTHER" id="PTHR30065">
    <property type="entry name" value="FLAGELLAR BIOSYNTHETIC PROTEIN FLIR"/>
    <property type="match status" value="1"/>
</dbReference>
<proteinExistence type="inferred from homology"/>
<dbReference type="GO" id="GO:0006605">
    <property type="term" value="P:protein targeting"/>
    <property type="evidence" value="ECO:0007669"/>
    <property type="project" value="InterPro"/>
</dbReference>
<feature type="transmembrane region" description="Helical" evidence="7">
    <location>
        <begin position="200"/>
        <end position="218"/>
    </location>
</feature>
<accession>A0A7C9GNC9</accession>
<reference evidence="8 9" key="1">
    <citation type="submission" date="2019-09" db="EMBL/GenBank/DDBJ databases">
        <title>Polymorphobacter sp. isolated from a lake in China.</title>
        <authorList>
            <person name="Liu Z."/>
        </authorList>
    </citation>
    <scope>NUCLEOTIDE SEQUENCE [LARGE SCALE GENOMIC DNA]</scope>
    <source>
        <strain evidence="8 9">D40P</strain>
    </source>
</reference>
<evidence type="ECO:0000256" key="7">
    <source>
        <dbReference type="SAM" id="Phobius"/>
    </source>
</evidence>
<evidence type="ECO:0000256" key="2">
    <source>
        <dbReference type="ARBA" id="ARBA00009772"/>
    </source>
</evidence>
<evidence type="ECO:0000313" key="9">
    <source>
        <dbReference type="Proteomes" id="UP000481327"/>
    </source>
</evidence>
<evidence type="ECO:0000256" key="1">
    <source>
        <dbReference type="ARBA" id="ARBA00004651"/>
    </source>
</evidence>
<name>A0A7C9GNC9_9SPHN</name>
<keyword evidence="5 7" id="KW-1133">Transmembrane helix</keyword>
<comment type="similarity">
    <text evidence="2">Belongs to the FliR/MopE/SpaR family.</text>
</comment>
<feature type="transmembrane region" description="Helical" evidence="7">
    <location>
        <begin position="12"/>
        <end position="32"/>
    </location>
</feature>
<dbReference type="PANTHER" id="PTHR30065:SF8">
    <property type="entry name" value="FLAGELLAR BIOSYNTHETIC PROTEIN FLIR"/>
    <property type="match status" value="1"/>
</dbReference>
<dbReference type="OrthoDB" id="9797790at2"/>
<keyword evidence="8" id="KW-0966">Cell projection</keyword>
<protein>
    <submittedName>
        <fullName evidence="8">Flagellar biosynthetic protein FliR</fullName>
    </submittedName>
</protein>
<evidence type="ECO:0000256" key="3">
    <source>
        <dbReference type="ARBA" id="ARBA00022475"/>
    </source>
</evidence>
<dbReference type="EMBL" id="WIOL01000001">
    <property type="protein sequence ID" value="MQT15850.1"/>
    <property type="molecule type" value="Genomic_DNA"/>
</dbReference>
<evidence type="ECO:0000256" key="4">
    <source>
        <dbReference type="ARBA" id="ARBA00022692"/>
    </source>
</evidence>
<keyword evidence="9" id="KW-1185">Reference proteome</keyword>
<dbReference type="GO" id="GO:0005886">
    <property type="term" value="C:plasma membrane"/>
    <property type="evidence" value="ECO:0007669"/>
    <property type="project" value="UniProtKB-SubCell"/>
</dbReference>
<gene>
    <name evidence="8" type="ORF">F3168_01040</name>
</gene>
<feature type="transmembrane region" description="Helical" evidence="7">
    <location>
        <begin position="175"/>
        <end position="194"/>
    </location>
</feature>
<keyword evidence="8" id="KW-0969">Cilium</keyword>
<dbReference type="Proteomes" id="UP000481327">
    <property type="component" value="Unassembled WGS sequence"/>
</dbReference>
<dbReference type="InterPro" id="IPR002010">
    <property type="entry name" value="T3SS_IM_R"/>
</dbReference>
<feature type="transmembrane region" description="Helical" evidence="7">
    <location>
        <begin position="140"/>
        <end position="163"/>
    </location>
</feature>
<evidence type="ECO:0000313" key="8">
    <source>
        <dbReference type="EMBL" id="MQT15850.1"/>
    </source>
</evidence>
<dbReference type="RefSeq" id="WP_152576315.1">
    <property type="nucleotide sequence ID" value="NZ_JAATJI010000001.1"/>
</dbReference>
<keyword evidence="8" id="KW-0282">Flagellum</keyword>
<dbReference type="AlphaFoldDB" id="A0A7C9GNC9"/>
<evidence type="ECO:0000256" key="5">
    <source>
        <dbReference type="ARBA" id="ARBA00022989"/>
    </source>
</evidence>
<evidence type="ECO:0000256" key="6">
    <source>
        <dbReference type="ARBA" id="ARBA00023136"/>
    </source>
</evidence>
<organism evidence="8 9">
    <name type="scientific">Sandarakinorhabdus fusca</name>
    <dbReference type="NCBI Taxonomy" id="1439888"/>
    <lineage>
        <taxon>Bacteria</taxon>
        <taxon>Pseudomonadati</taxon>
        <taxon>Pseudomonadota</taxon>
        <taxon>Alphaproteobacteria</taxon>
        <taxon>Sphingomonadales</taxon>
        <taxon>Sphingosinicellaceae</taxon>
        <taxon>Sandarakinorhabdus</taxon>
    </lineage>
</organism>
<comment type="subcellular location">
    <subcellularLocation>
        <location evidence="1">Cell membrane</location>
        <topology evidence="1">Multi-pass membrane protein</topology>
    </subcellularLocation>
</comment>
<feature type="transmembrane region" description="Helical" evidence="7">
    <location>
        <begin position="74"/>
        <end position="95"/>
    </location>
</feature>
<comment type="caution">
    <text evidence="8">The sequence shown here is derived from an EMBL/GenBank/DDBJ whole genome shotgun (WGS) entry which is preliminary data.</text>
</comment>